<protein>
    <submittedName>
        <fullName evidence="2">Hydrolase, alpha/beta domain protein</fullName>
    </submittedName>
</protein>
<gene>
    <name evidence="2" type="ORF">BIFGAL_03014</name>
</gene>
<reference evidence="2 3" key="1">
    <citation type="submission" date="2009-11" db="EMBL/GenBank/DDBJ databases">
        <authorList>
            <person name="Weinstock G."/>
            <person name="Sodergren E."/>
            <person name="Clifton S."/>
            <person name="Fulton L."/>
            <person name="Fulton B."/>
            <person name="Courtney L."/>
            <person name="Fronick C."/>
            <person name="Harrison M."/>
            <person name="Strong C."/>
            <person name="Farmer C."/>
            <person name="Delahaunty K."/>
            <person name="Markovic C."/>
            <person name="Hall O."/>
            <person name="Minx P."/>
            <person name="Tomlinson C."/>
            <person name="Mitreva M."/>
            <person name="Nelson J."/>
            <person name="Hou S."/>
            <person name="Wollam A."/>
            <person name="Pepin K.H."/>
            <person name="Johnson M."/>
            <person name="Bhonagiri V."/>
            <person name="Nash W.E."/>
            <person name="Warren W."/>
            <person name="Chinwalla A."/>
            <person name="Mardis E.R."/>
            <person name="Wilson R.K."/>
        </authorList>
    </citation>
    <scope>NUCLEOTIDE SEQUENCE [LARGE SCALE GENOMIC DNA]</scope>
    <source>
        <strain evidence="2 3">DSM 20093</strain>
    </source>
</reference>
<dbReference type="eggNOG" id="COG2267">
    <property type="taxonomic scope" value="Bacteria"/>
</dbReference>
<dbReference type="InterPro" id="IPR000639">
    <property type="entry name" value="Epox_hydrolase-like"/>
</dbReference>
<dbReference type="AlphaFoldDB" id="D1NRR5"/>
<dbReference type="InterPro" id="IPR029058">
    <property type="entry name" value="AB_hydrolase_fold"/>
</dbReference>
<dbReference type="Proteomes" id="UP000003656">
    <property type="component" value="Unassembled WGS sequence"/>
</dbReference>
<evidence type="ECO:0000259" key="1">
    <source>
        <dbReference type="Pfam" id="PF12697"/>
    </source>
</evidence>
<dbReference type="PANTHER" id="PTHR43194">
    <property type="entry name" value="HYDROLASE ALPHA/BETA FOLD FAMILY"/>
    <property type="match status" value="1"/>
</dbReference>
<dbReference type="InterPro" id="IPR000073">
    <property type="entry name" value="AB_hydrolase_1"/>
</dbReference>
<dbReference type="PRINTS" id="PR00412">
    <property type="entry name" value="EPOXHYDRLASE"/>
</dbReference>
<dbReference type="Pfam" id="PF12697">
    <property type="entry name" value="Abhydrolase_6"/>
    <property type="match status" value="1"/>
</dbReference>
<proteinExistence type="predicted"/>
<dbReference type="GO" id="GO:0016787">
    <property type="term" value="F:hydrolase activity"/>
    <property type="evidence" value="ECO:0007669"/>
    <property type="project" value="UniProtKB-KW"/>
</dbReference>
<evidence type="ECO:0000313" key="2">
    <source>
        <dbReference type="EMBL" id="EFA23904.1"/>
    </source>
</evidence>
<accession>D1NRR5</accession>
<evidence type="ECO:0000313" key="3">
    <source>
        <dbReference type="Proteomes" id="UP000003656"/>
    </source>
</evidence>
<organism evidence="2 3">
    <name type="scientific">Bifidobacterium gallicum DSM 20093 = LMG 11596</name>
    <dbReference type="NCBI Taxonomy" id="561180"/>
    <lineage>
        <taxon>Bacteria</taxon>
        <taxon>Bacillati</taxon>
        <taxon>Actinomycetota</taxon>
        <taxon>Actinomycetes</taxon>
        <taxon>Bifidobacteriales</taxon>
        <taxon>Bifidobacteriaceae</taxon>
        <taxon>Bifidobacterium</taxon>
    </lineage>
</organism>
<dbReference type="PANTHER" id="PTHR43194:SF5">
    <property type="entry name" value="PIMELOYL-[ACYL-CARRIER PROTEIN] METHYL ESTER ESTERASE"/>
    <property type="match status" value="1"/>
</dbReference>
<dbReference type="SUPFAM" id="SSF53474">
    <property type="entry name" value="alpha/beta-Hydrolases"/>
    <property type="match status" value="1"/>
</dbReference>
<sequence length="287" mass="31806">MPMAVEVVNHMYREGNELPLILCHGFPVDHRMWDRCATSLMELADEQEFVPFPIWAPDMPGAGDAPIVDPDDVGRIAPDGAYEDALDLMADAYVQMLHDAGYEQAIWAGLSMGGYLVLNIQRRHPESVAGIALLDTKGDADRPAARANRLAIADECEREHSVAPVMFFVEPNPNDSSIKRSAAYIEQFSTWINEQDPEGIAWRERMAAGRPDLNDQFERITAPAAIVCGEQDPSSSPAVMQPMADRMVHTEVTLTAIEDCGHFSAWEHPEDVADALLALVRRVRDAR</sequence>
<dbReference type="EMBL" id="ABXB03000001">
    <property type="protein sequence ID" value="EFA23904.1"/>
    <property type="molecule type" value="Genomic_DNA"/>
</dbReference>
<dbReference type="STRING" id="561180.BIFGAL_03014"/>
<dbReference type="Gene3D" id="3.40.50.1820">
    <property type="entry name" value="alpha/beta hydrolase"/>
    <property type="match status" value="1"/>
</dbReference>
<name>D1NRR5_9BIFI</name>
<feature type="domain" description="AB hydrolase-1" evidence="1">
    <location>
        <begin position="20"/>
        <end position="275"/>
    </location>
</feature>
<dbReference type="InterPro" id="IPR050228">
    <property type="entry name" value="Carboxylesterase_BioH"/>
</dbReference>
<keyword evidence="2" id="KW-0378">Hydrolase</keyword>
<comment type="caution">
    <text evidence="2">The sequence shown here is derived from an EMBL/GenBank/DDBJ whole genome shotgun (WGS) entry which is preliminary data.</text>
</comment>